<feature type="signal peptide" evidence="2">
    <location>
        <begin position="1"/>
        <end position="29"/>
    </location>
</feature>
<evidence type="ECO:0000313" key="3">
    <source>
        <dbReference type="EMBL" id="RZT94275.1"/>
    </source>
</evidence>
<protein>
    <submittedName>
        <fullName evidence="3">Tripartite-type tricarboxylate transporter receptor subunit TctC</fullName>
    </submittedName>
</protein>
<evidence type="ECO:0000256" key="1">
    <source>
        <dbReference type="ARBA" id="ARBA00006987"/>
    </source>
</evidence>
<feature type="chain" id="PRO_5021029237" evidence="2">
    <location>
        <begin position="30"/>
        <end position="331"/>
    </location>
</feature>
<proteinExistence type="inferred from homology"/>
<dbReference type="Gene3D" id="3.40.190.150">
    <property type="entry name" value="Bordetella uptake gene, domain 1"/>
    <property type="match status" value="1"/>
</dbReference>
<dbReference type="SUPFAM" id="SSF53850">
    <property type="entry name" value="Periplasmic binding protein-like II"/>
    <property type="match status" value="1"/>
</dbReference>
<dbReference type="PANTHER" id="PTHR42928">
    <property type="entry name" value="TRICARBOXYLATE-BINDING PROTEIN"/>
    <property type="match status" value="1"/>
</dbReference>
<dbReference type="Proteomes" id="UP000293398">
    <property type="component" value="Unassembled WGS sequence"/>
</dbReference>
<dbReference type="PIRSF" id="PIRSF017082">
    <property type="entry name" value="YflP"/>
    <property type="match status" value="1"/>
</dbReference>
<dbReference type="CDD" id="cd13578">
    <property type="entry name" value="PBP2_Bug27"/>
    <property type="match status" value="1"/>
</dbReference>
<keyword evidence="3" id="KW-0675">Receptor</keyword>
<dbReference type="InterPro" id="IPR042100">
    <property type="entry name" value="Bug_dom1"/>
</dbReference>
<dbReference type="EMBL" id="SHKO01000002">
    <property type="protein sequence ID" value="RZT94275.1"/>
    <property type="molecule type" value="Genomic_DNA"/>
</dbReference>
<comment type="caution">
    <text evidence="3">The sequence shown here is derived from an EMBL/GenBank/DDBJ whole genome shotgun (WGS) entry which is preliminary data.</text>
</comment>
<name>A0A4Q7VC52_9BURK</name>
<dbReference type="AlphaFoldDB" id="A0A4Q7VC52"/>
<evidence type="ECO:0000256" key="2">
    <source>
        <dbReference type="SAM" id="SignalP"/>
    </source>
</evidence>
<dbReference type="Gene3D" id="3.40.190.10">
    <property type="entry name" value="Periplasmic binding protein-like II"/>
    <property type="match status" value="1"/>
</dbReference>
<keyword evidence="2" id="KW-0732">Signal</keyword>
<keyword evidence="4" id="KW-1185">Reference proteome</keyword>
<evidence type="ECO:0000313" key="4">
    <source>
        <dbReference type="Proteomes" id="UP000293398"/>
    </source>
</evidence>
<reference evidence="3 4" key="1">
    <citation type="submission" date="2019-02" db="EMBL/GenBank/DDBJ databases">
        <title>Genomic Encyclopedia of Type Strains, Phase IV (KMG-IV): sequencing the most valuable type-strain genomes for metagenomic binning, comparative biology and taxonomic classification.</title>
        <authorList>
            <person name="Goeker M."/>
        </authorList>
    </citation>
    <scope>NUCLEOTIDE SEQUENCE [LARGE SCALE GENOMIC DNA]</scope>
    <source>
        <strain evidence="3 4">DSM 23814</strain>
    </source>
</reference>
<sequence>MTLLRQMTGRWLNAVCAICVLSGTSVAVAATADQDYPNKPIRLIVSYPAGGSVDVAARILQEPLTQGLGQSVVIENKGGAGGTIGTAQVAKAAPDGYTLLLTLSSHTINPAIYAQLPFDTEKDLDPVSMVASAPQVLVAHPSFKPSTVAELIEYAKAADKPVIYGSAGVGSPSHIAGELFKKLAQVQLTHAPYRGGGPATVDVLGGQIPLLWVSLPAVTQYIRNGKLKALAVSTKERTPVVPDVPSMAETIDGFNVDSWYAMFAPAGTPRPIIDKIQKVLADAAGNKTIQQAFLAQGAVAVGGTPEALEAVVKKEIPAWKALAKDANIKIN</sequence>
<dbReference type="InterPro" id="IPR005064">
    <property type="entry name" value="BUG"/>
</dbReference>
<organism evidence="3 4">
    <name type="scientific">Advenella incenata</name>
    <dbReference type="NCBI Taxonomy" id="267800"/>
    <lineage>
        <taxon>Bacteria</taxon>
        <taxon>Pseudomonadati</taxon>
        <taxon>Pseudomonadota</taxon>
        <taxon>Betaproteobacteria</taxon>
        <taxon>Burkholderiales</taxon>
        <taxon>Alcaligenaceae</taxon>
    </lineage>
</organism>
<accession>A0A4Q7VC52</accession>
<dbReference type="Pfam" id="PF03401">
    <property type="entry name" value="TctC"/>
    <property type="match status" value="1"/>
</dbReference>
<gene>
    <name evidence="3" type="ORF">EV681_2693</name>
</gene>
<dbReference type="RefSeq" id="WP_242612249.1">
    <property type="nucleotide sequence ID" value="NZ_SHKO01000002.1"/>
</dbReference>
<comment type="similarity">
    <text evidence="1">Belongs to the UPF0065 (bug) family.</text>
</comment>
<dbReference type="PANTHER" id="PTHR42928:SF5">
    <property type="entry name" value="BLR1237 PROTEIN"/>
    <property type="match status" value="1"/>
</dbReference>